<feature type="transmembrane region" description="Helical" evidence="6">
    <location>
        <begin position="31"/>
        <end position="58"/>
    </location>
</feature>
<dbReference type="EMBL" id="NIPK01000011">
    <property type="protein sequence ID" value="RIZ53692.1"/>
    <property type="molecule type" value="Genomic_DNA"/>
</dbReference>
<evidence type="ECO:0000256" key="2">
    <source>
        <dbReference type="ARBA" id="ARBA00022475"/>
    </source>
</evidence>
<dbReference type="PANTHER" id="PTHR23513:SF19">
    <property type="entry name" value="MAJOR FACILITATOR SUPERFAMILY (MFS) PROFILE DOMAIN-CONTAINING PROTEIN"/>
    <property type="match status" value="1"/>
</dbReference>
<evidence type="ECO:0000313" key="8">
    <source>
        <dbReference type="EMBL" id="RIZ53692.1"/>
    </source>
</evidence>
<accession>A0AAX0QVX1</accession>
<keyword evidence="3 6" id="KW-0812">Transmembrane</keyword>
<dbReference type="AlphaFoldDB" id="A0AAX0QVX1"/>
<feature type="transmembrane region" description="Helical" evidence="6">
    <location>
        <begin position="213"/>
        <end position="241"/>
    </location>
</feature>
<reference evidence="8 10" key="2">
    <citation type="submission" date="2017-06" db="EMBL/GenBank/DDBJ databases">
        <title>Identification of a new gene, sdsY, involved in staphylococcal internalization in non-professional phagocytic cells (NPPCs).</title>
        <authorList>
            <person name="Maali Y."/>
            <person name="Martins-Simoes P."/>
            <person name="Trouillet-Assant S."/>
            <person name="Laurent F."/>
            <person name="Diot A."/>
            <person name="Verhoeven P."/>
            <person name="Bouvard D."/>
            <person name="Vandenesch F."/>
            <person name="Bes M."/>
        </authorList>
    </citation>
    <scope>NUCLEOTIDE SEQUENCE [LARGE SCALE GENOMIC DNA]</scope>
    <source>
        <strain evidence="8 10">Heidy</strain>
    </source>
</reference>
<dbReference type="Proteomes" id="UP000217473">
    <property type="component" value="Unassembled WGS sequence"/>
</dbReference>
<dbReference type="RefSeq" id="WP_096596250.1">
    <property type="nucleotide sequence ID" value="NZ_LR134263.1"/>
</dbReference>
<gene>
    <name evidence="7" type="ORF">B5C07_02555</name>
    <name evidence="8" type="ORF">CDL68_06885</name>
</gene>
<evidence type="ECO:0000256" key="1">
    <source>
        <dbReference type="ARBA" id="ARBA00004651"/>
    </source>
</evidence>
<evidence type="ECO:0000256" key="3">
    <source>
        <dbReference type="ARBA" id="ARBA00022692"/>
    </source>
</evidence>
<dbReference type="PANTHER" id="PTHR23513">
    <property type="entry name" value="INTEGRAL MEMBRANE EFFLUX PROTEIN-RELATED"/>
    <property type="match status" value="1"/>
</dbReference>
<dbReference type="EMBL" id="MWUR01000003">
    <property type="protein sequence ID" value="PCF51826.1"/>
    <property type="molecule type" value="Genomic_DNA"/>
</dbReference>
<dbReference type="CDD" id="cd06173">
    <property type="entry name" value="MFS_MefA_like"/>
    <property type="match status" value="1"/>
</dbReference>
<dbReference type="SUPFAM" id="SSF103473">
    <property type="entry name" value="MFS general substrate transporter"/>
    <property type="match status" value="1"/>
</dbReference>
<evidence type="ECO:0000313" key="7">
    <source>
        <dbReference type="EMBL" id="PCF51826.1"/>
    </source>
</evidence>
<feature type="transmembrane region" description="Helical" evidence="6">
    <location>
        <begin position="247"/>
        <end position="269"/>
    </location>
</feature>
<keyword evidence="2" id="KW-1003">Cell membrane</keyword>
<comment type="caution">
    <text evidence="7">The sequence shown here is derived from an EMBL/GenBank/DDBJ whole genome shotgun (WGS) entry which is preliminary data.</text>
</comment>
<dbReference type="InterPro" id="IPR036259">
    <property type="entry name" value="MFS_trans_sf"/>
</dbReference>
<feature type="transmembrane region" description="Helical" evidence="6">
    <location>
        <begin position="281"/>
        <end position="314"/>
    </location>
</feature>
<keyword evidence="4 6" id="KW-1133">Transmembrane helix</keyword>
<sequence length="375" mass="41806">MKKSFKILLLAESCADFADVLFKVAVISNMYVITHSVIATSSIPVIIGVSTFVSSFFLPVLTRKLRLNEILLYTQFTKTIALTCLFVWMITFNSHMIGVTYSLVTVISLMDGFAGPTSAALIPRYVTDLTRANSILTVSHEAIEVIGWGIGGVLVLLIGLHQTLMFTVILFWLASLILLYLPQVNIKIVENETPIDSIFKRWKHIIAHRQLKLILGINTIEIIANSIWVSSIILAFISVVLDESESYWGYINTLYSIGIILGGWGILKFSNVMTQHKPLWVFISLILTASTLALSLIFIDAISFLIATLFIGFFSQLKEIPETILIQESVEEDILVHVYVVTLVLNTLIFSISIFIMSGLAEIMLVQNVFGSLSY</sequence>
<evidence type="ECO:0000313" key="10">
    <source>
        <dbReference type="Proteomes" id="UP000266198"/>
    </source>
</evidence>
<keyword evidence="5 6" id="KW-0472">Membrane</keyword>
<feature type="transmembrane region" description="Helical" evidence="6">
    <location>
        <begin position="164"/>
        <end position="181"/>
    </location>
</feature>
<feature type="transmembrane region" description="Helical" evidence="6">
    <location>
        <begin position="334"/>
        <end position="357"/>
    </location>
</feature>
<protein>
    <recommendedName>
        <fullName evidence="11">MFS transporter</fullName>
    </recommendedName>
</protein>
<dbReference type="GO" id="GO:0005886">
    <property type="term" value="C:plasma membrane"/>
    <property type="evidence" value="ECO:0007669"/>
    <property type="project" value="UniProtKB-SubCell"/>
</dbReference>
<dbReference type="Proteomes" id="UP000266198">
    <property type="component" value="Unassembled WGS sequence"/>
</dbReference>
<dbReference type="Gene3D" id="1.20.1250.20">
    <property type="entry name" value="MFS general substrate transporter like domains"/>
    <property type="match status" value="1"/>
</dbReference>
<dbReference type="GO" id="GO:0022857">
    <property type="term" value="F:transmembrane transporter activity"/>
    <property type="evidence" value="ECO:0007669"/>
    <property type="project" value="InterPro"/>
</dbReference>
<reference evidence="7 9" key="1">
    <citation type="journal article" date="2017" name="PLoS ONE">
        <title>Development of a real-time PCR for detection of Staphylococcus pseudintermedius using a novel automated comparison of whole-genome sequences.</title>
        <authorList>
            <person name="Verstappen K.M."/>
            <person name="Huijbregts L."/>
            <person name="Spaninks M."/>
            <person name="Wagenaar J.A."/>
            <person name="Fluit A.C."/>
            <person name="Duim B."/>
        </authorList>
    </citation>
    <scope>NUCLEOTIDE SEQUENCE [LARGE SCALE GENOMIC DNA]</scope>
    <source>
        <strain evidence="7 9">15S02591-1</strain>
    </source>
</reference>
<feature type="transmembrane region" description="Helical" evidence="6">
    <location>
        <begin position="135"/>
        <end position="158"/>
    </location>
</feature>
<keyword evidence="10" id="KW-1185">Reference proteome</keyword>
<dbReference type="Pfam" id="PF07690">
    <property type="entry name" value="MFS_1"/>
    <property type="match status" value="1"/>
</dbReference>
<feature type="transmembrane region" description="Helical" evidence="6">
    <location>
        <begin position="70"/>
        <end position="90"/>
    </location>
</feature>
<name>A0AAX0QVX1_9STAP</name>
<evidence type="ECO:0000256" key="5">
    <source>
        <dbReference type="ARBA" id="ARBA00023136"/>
    </source>
</evidence>
<evidence type="ECO:0000256" key="6">
    <source>
        <dbReference type="SAM" id="Phobius"/>
    </source>
</evidence>
<proteinExistence type="predicted"/>
<evidence type="ECO:0008006" key="11">
    <source>
        <dbReference type="Google" id="ProtNLM"/>
    </source>
</evidence>
<evidence type="ECO:0000313" key="9">
    <source>
        <dbReference type="Proteomes" id="UP000217473"/>
    </source>
</evidence>
<organism evidence="7 9">
    <name type="scientific">Staphylococcus delphini</name>
    <dbReference type="NCBI Taxonomy" id="53344"/>
    <lineage>
        <taxon>Bacteria</taxon>
        <taxon>Bacillati</taxon>
        <taxon>Bacillota</taxon>
        <taxon>Bacilli</taxon>
        <taxon>Bacillales</taxon>
        <taxon>Staphylococcaceae</taxon>
        <taxon>Staphylococcus</taxon>
        <taxon>Staphylococcus intermedius group</taxon>
    </lineage>
</organism>
<evidence type="ECO:0000256" key="4">
    <source>
        <dbReference type="ARBA" id="ARBA00022989"/>
    </source>
</evidence>
<dbReference type="InterPro" id="IPR011701">
    <property type="entry name" value="MFS"/>
</dbReference>
<comment type="subcellular location">
    <subcellularLocation>
        <location evidence="1">Cell membrane</location>
        <topology evidence="1">Multi-pass membrane protein</topology>
    </subcellularLocation>
</comment>
<feature type="transmembrane region" description="Helical" evidence="6">
    <location>
        <begin position="96"/>
        <end position="114"/>
    </location>
</feature>